<keyword evidence="3 5" id="KW-0235">DNA replication</keyword>
<dbReference type="CDD" id="cd21694">
    <property type="entry name" value="GINS_B_Psf2"/>
    <property type="match status" value="1"/>
</dbReference>
<evidence type="ECO:0000259" key="7">
    <source>
        <dbReference type="Pfam" id="PF05916"/>
    </source>
</evidence>
<dbReference type="PANTHER" id="PTHR12772">
    <property type="entry name" value="DNA REPLICATION COMPLEX GINS PROTEIN PSF2"/>
    <property type="match status" value="1"/>
</dbReference>
<dbReference type="GO" id="GO:0071162">
    <property type="term" value="C:CMG complex"/>
    <property type="evidence" value="ECO:0007669"/>
    <property type="project" value="UniProtKB-ARBA"/>
</dbReference>
<evidence type="ECO:0000313" key="10">
    <source>
        <dbReference type="Proteomes" id="UP000325440"/>
    </source>
</evidence>
<evidence type="ECO:0000256" key="3">
    <source>
        <dbReference type="ARBA" id="ARBA00022705"/>
    </source>
</evidence>
<proteinExistence type="inferred from homology"/>
<dbReference type="PANTHER" id="PTHR12772:SF0">
    <property type="entry name" value="DNA REPLICATION COMPLEX GINS PROTEIN PSF2"/>
    <property type="match status" value="1"/>
</dbReference>
<keyword evidence="10" id="KW-1185">Reference proteome</keyword>
<dbReference type="EMBL" id="CABPRJ010002368">
    <property type="protein sequence ID" value="VVC43304.1"/>
    <property type="molecule type" value="Genomic_DNA"/>
</dbReference>
<feature type="compositionally biased region" description="Low complexity" evidence="6">
    <location>
        <begin position="187"/>
        <end position="203"/>
    </location>
</feature>
<feature type="domain" description="DNA replication complex GINS protein PSF2 N-terminal" evidence="8">
    <location>
        <begin position="5"/>
        <end position="64"/>
    </location>
</feature>
<dbReference type="Pfam" id="PF25005">
    <property type="entry name" value="PSF2_N"/>
    <property type="match status" value="1"/>
</dbReference>
<evidence type="ECO:0000256" key="1">
    <source>
        <dbReference type="ARBA" id="ARBA00004123"/>
    </source>
</evidence>
<name>A0A5E4NEK4_9HEMI</name>
<dbReference type="CDD" id="cd11712">
    <property type="entry name" value="GINS_A_psf2"/>
    <property type="match status" value="1"/>
</dbReference>
<dbReference type="GO" id="GO:0006260">
    <property type="term" value="P:DNA replication"/>
    <property type="evidence" value="ECO:0007669"/>
    <property type="project" value="UniProtKB-KW"/>
</dbReference>
<dbReference type="Gene3D" id="1.20.58.1020">
    <property type="match status" value="1"/>
</dbReference>
<evidence type="ECO:0000313" key="9">
    <source>
        <dbReference type="EMBL" id="VVC43304.1"/>
    </source>
</evidence>
<dbReference type="InterPro" id="IPR036224">
    <property type="entry name" value="GINS_bundle-like_dom_sf"/>
</dbReference>
<dbReference type="Gene3D" id="3.40.5.50">
    <property type="match status" value="1"/>
</dbReference>
<dbReference type="SUPFAM" id="SSF158573">
    <property type="entry name" value="GINS helical bundle-like"/>
    <property type="match status" value="1"/>
</dbReference>
<comment type="similarity">
    <text evidence="2 5">Belongs to the GINS2/PSF2 family.</text>
</comment>
<evidence type="ECO:0000256" key="4">
    <source>
        <dbReference type="ARBA" id="ARBA00023242"/>
    </source>
</evidence>
<sequence>MNIYPAEIEFMAENEIIQIVPTFNHASHVHLICGSYGPFRAGLPLNVPIWVAMNLRQKKTCRILAPDWMALDKLQERLEEEKASKFFTQLPSNYYLEITQMLLTVASEDIPQGNEIKTAVKDLWDLRIAKLRSSVDLFIKEGRVQASLNHLTPMEINSVRPVFPDTLDALMTLHEQINSNDDRDDGSQSSSATPGSASFSLSM</sequence>
<evidence type="ECO:0000259" key="8">
    <source>
        <dbReference type="Pfam" id="PF25005"/>
    </source>
</evidence>
<accession>A0A5E4NEK4</accession>
<dbReference type="GO" id="GO:0000811">
    <property type="term" value="C:GINS complex"/>
    <property type="evidence" value="ECO:0007669"/>
    <property type="project" value="TreeGrafter"/>
</dbReference>
<dbReference type="FunFam" id="1.20.58.1020:FF:000001">
    <property type="entry name" value="DNA replication complex GINS protein PSF2"/>
    <property type="match status" value="1"/>
</dbReference>
<dbReference type="Pfam" id="PF05916">
    <property type="entry name" value="Sld5"/>
    <property type="match status" value="1"/>
</dbReference>
<dbReference type="InterPro" id="IPR056784">
    <property type="entry name" value="PSF2_N"/>
</dbReference>
<dbReference type="InterPro" id="IPR021151">
    <property type="entry name" value="GINS_A"/>
</dbReference>
<dbReference type="Proteomes" id="UP000325440">
    <property type="component" value="Unassembled WGS sequence"/>
</dbReference>
<dbReference type="InterPro" id="IPR007257">
    <property type="entry name" value="GINS_Psf2"/>
</dbReference>
<protein>
    <recommendedName>
        <fullName evidence="5">DNA replication complex GINS protein PSF2</fullName>
    </recommendedName>
</protein>
<reference evidence="9 10" key="1">
    <citation type="submission" date="2019-08" db="EMBL/GenBank/DDBJ databases">
        <authorList>
            <person name="Alioto T."/>
            <person name="Alioto T."/>
            <person name="Gomez Garrido J."/>
        </authorList>
    </citation>
    <scope>NUCLEOTIDE SEQUENCE [LARGE SCALE GENOMIC DNA]</scope>
</reference>
<comment type="subcellular location">
    <subcellularLocation>
        <location evidence="1 5">Nucleus</location>
    </subcellularLocation>
</comment>
<comment type="subunit">
    <text evidence="5">Component of the GINS complex.</text>
</comment>
<organism evidence="9 10">
    <name type="scientific">Cinara cedri</name>
    <dbReference type="NCBI Taxonomy" id="506608"/>
    <lineage>
        <taxon>Eukaryota</taxon>
        <taxon>Metazoa</taxon>
        <taxon>Ecdysozoa</taxon>
        <taxon>Arthropoda</taxon>
        <taxon>Hexapoda</taxon>
        <taxon>Insecta</taxon>
        <taxon>Pterygota</taxon>
        <taxon>Neoptera</taxon>
        <taxon>Paraneoptera</taxon>
        <taxon>Hemiptera</taxon>
        <taxon>Sternorrhyncha</taxon>
        <taxon>Aphidomorpha</taxon>
        <taxon>Aphidoidea</taxon>
        <taxon>Aphididae</taxon>
        <taxon>Lachninae</taxon>
        <taxon>Cinara</taxon>
    </lineage>
</organism>
<keyword evidence="4 5" id="KW-0539">Nucleus</keyword>
<dbReference type="SUPFAM" id="SSF160059">
    <property type="entry name" value="PriA/YqbF domain"/>
    <property type="match status" value="1"/>
</dbReference>
<feature type="region of interest" description="Disordered" evidence="6">
    <location>
        <begin position="178"/>
        <end position="203"/>
    </location>
</feature>
<gene>
    <name evidence="9" type="ORF">CINCED_3A013508</name>
</gene>
<dbReference type="AlphaFoldDB" id="A0A5E4NEK4"/>
<dbReference type="FunFam" id="3.40.5.50:FF:000001">
    <property type="entry name" value="DNA replication complex GINS protein PSF2"/>
    <property type="match status" value="1"/>
</dbReference>
<evidence type="ECO:0000256" key="6">
    <source>
        <dbReference type="SAM" id="MobiDB-lite"/>
    </source>
</evidence>
<dbReference type="GO" id="GO:0000727">
    <property type="term" value="P:double-strand break repair via break-induced replication"/>
    <property type="evidence" value="ECO:0007669"/>
    <property type="project" value="TreeGrafter"/>
</dbReference>
<evidence type="ECO:0000256" key="5">
    <source>
        <dbReference type="PIRNR" id="PIRNR028998"/>
    </source>
</evidence>
<dbReference type="OrthoDB" id="1938138at2759"/>
<dbReference type="PIRSF" id="PIRSF028998">
    <property type="entry name" value="GINS_Psf2_subgr"/>
    <property type="match status" value="1"/>
</dbReference>
<feature type="domain" description="GINS subunit" evidence="7">
    <location>
        <begin position="68"/>
        <end position="163"/>
    </location>
</feature>
<evidence type="ECO:0000256" key="2">
    <source>
        <dbReference type="ARBA" id="ARBA00010565"/>
    </source>
</evidence>